<evidence type="ECO:0000256" key="1">
    <source>
        <dbReference type="ARBA" id="ARBA00007362"/>
    </source>
</evidence>
<dbReference type="EMBL" id="PDCP01000009">
    <property type="protein sequence ID" value="PEG40662.1"/>
    <property type="molecule type" value="Genomic_DNA"/>
</dbReference>
<keyword evidence="2" id="KW-0812">Transmembrane</keyword>
<comment type="similarity">
    <text evidence="1">Belongs to the EamA transporter family.</text>
</comment>
<feature type="transmembrane region" description="Helical" evidence="2">
    <location>
        <begin position="176"/>
        <end position="198"/>
    </location>
</feature>
<feature type="domain" description="EamA" evidence="3">
    <location>
        <begin position="1"/>
        <end position="132"/>
    </location>
</feature>
<organism evidence="4 5">
    <name type="scientific">Mycolicibacterium agri</name>
    <name type="common">Mycobacterium agri</name>
    <dbReference type="NCBI Taxonomy" id="36811"/>
    <lineage>
        <taxon>Bacteria</taxon>
        <taxon>Bacillati</taxon>
        <taxon>Actinomycetota</taxon>
        <taxon>Actinomycetes</taxon>
        <taxon>Mycobacteriales</taxon>
        <taxon>Mycobacteriaceae</taxon>
        <taxon>Mycolicibacterium</taxon>
    </lineage>
</organism>
<keyword evidence="5" id="KW-1185">Reference proteome</keyword>
<feature type="transmembrane region" description="Helical" evidence="2">
    <location>
        <begin position="210"/>
        <end position="229"/>
    </location>
</feature>
<gene>
    <name evidence="4" type="ORF">CQY20_06955</name>
</gene>
<evidence type="ECO:0000313" key="5">
    <source>
        <dbReference type="Proteomes" id="UP000220914"/>
    </source>
</evidence>
<evidence type="ECO:0000256" key="2">
    <source>
        <dbReference type="SAM" id="Phobius"/>
    </source>
</evidence>
<dbReference type="OrthoDB" id="68076at2"/>
<dbReference type="GO" id="GO:0016020">
    <property type="term" value="C:membrane"/>
    <property type="evidence" value="ECO:0007669"/>
    <property type="project" value="InterPro"/>
</dbReference>
<feature type="transmembrane region" description="Helical" evidence="2">
    <location>
        <begin position="235"/>
        <end position="256"/>
    </location>
</feature>
<feature type="domain" description="EamA" evidence="3">
    <location>
        <begin position="150"/>
        <end position="278"/>
    </location>
</feature>
<feature type="transmembrane region" description="Helical" evidence="2">
    <location>
        <begin position="151"/>
        <end position="170"/>
    </location>
</feature>
<proteinExistence type="inferred from homology"/>
<feature type="transmembrane region" description="Helical" evidence="2">
    <location>
        <begin position="89"/>
        <end position="108"/>
    </location>
</feature>
<comment type="caution">
    <text evidence="4">The sequence shown here is derived from an EMBL/GenBank/DDBJ whole genome shotgun (WGS) entry which is preliminary data.</text>
</comment>
<evidence type="ECO:0000259" key="3">
    <source>
        <dbReference type="Pfam" id="PF00892"/>
    </source>
</evidence>
<keyword evidence="2" id="KW-1133">Transmembrane helix</keyword>
<dbReference type="Pfam" id="PF00892">
    <property type="entry name" value="EamA"/>
    <property type="match status" value="2"/>
</dbReference>
<feature type="transmembrane region" description="Helical" evidence="2">
    <location>
        <begin position="114"/>
        <end position="131"/>
    </location>
</feature>
<feature type="transmembrane region" description="Helical" evidence="2">
    <location>
        <begin position="60"/>
        <end position="82"/>
    </location>
</feature>
<keyword evidence="2" id="KW-0472">Membrane</keyword>
<name>A0A2A7N972_MYCAG</name>
<dbReference type="SUPFAM" id="SSF103481">
    <property type="entry name" value="Multidrug resistance efflux transporter EmrE"/>
    <property type="match status" value="2"/>
</dbReference>
<protein>
    <submittedName>
        <fullName evidence="4">EamA family transporter</fullName>
    </submittedName>
</protein>
<accession>A0A2A7N972</accession>
<feature type="transmembrane region" description="Helical" evidence="2">
    <location>
        <begin position="263"/>
        <end position="280"/>
    </location>
</feature>
<dbReference type="Proteomes" id="UP000220914">
    <property type="component" value="Unassembled WGS sequence"/>
</dbReference>
<reference evidence="4 5" key="1">
    <citation type="submission" date="2017-10" db="EMBL/GenBank/DDBJ databases">
        <title>The new phylogeny of genus Mycobacterium.</title>
        <authorList>
            <person name="Tortoli E."/>
            <person name="Trovato A."/>
            <person name="Cirillo D.M."/>
        </authorList>
    </citation>
    <scope>NUCLEOTIDE SEQUENCE [LARGE SCALE GENOMIC DNA]</scope>
    <source>
        <strain evidence="4 5">CCUG37673</strain>
    </source>
</reference>
<sequence length="281" mass="28367">MIGIALALASAAGYGISDFVGGIASRRVPALRVVLVSYPVALVLLLGLASLVGGDISGGAVFWGALCGISQGFGVWWFYAALGSGPISVVSPLTAVLVAALPVGVGLALGERPAAIALVGVVIALAAVVLVSRETTDEDVTPHRFTKKVAWLTVGTGIAFGMNFVLIAQAPPDAGLWPLVFARVAATALVLLAAVITANLSPPRGTPLRLALLAAALDVGSNVAMLLALHASLLSLAGVLMSLYPAATVLLAIVVLRERVTRWQAVGMVLALTAVAMIAAG</sequence>
<dbReference type="InterPro" id="IPR037185">
    <property type="entry name" value="EmrE-like"/>
</dbReference>
<evidence type="ECO:0000313" key="4">
    <source>
        <dbReference type="EMBL" id="PEG40662.1"/>
    </source>
</evidence>
<dbReference type="PANTHER" id="PTHR22911">
    <property type="entry name" value="ACYL-MALONYL CONDENSING ENZYME-RELATED"/>
    <property type="match status" value="1"/>
</dbReference>
<dbReference type="RefSeq" id="WP_097939342.1">
    <property type="nucleotide sequence ID" value="NZ_BLKS01000001.1"/>
</dbReference>
<dbReference type="InterPro" id="IPR000620">
    <property type="entry name" value="EamA_dom"/>
</dbReference>
<dbReference type="AlphaFoldDB" id="A0A2A7N972"/>
<feature type="transmembrane region" description="Helical" evidence="2">
    <location>
        <begin position="33"/>
        <end position="54"/>
    </location>
</feature>